<keyword evidence="6" id="KW-0813">Transport</keyword>
<feature type="transmembrane region" description="Helical" evidence="6">
    <location>
        <begin position="190"/>
        <end position="209"/>
    </location>
</feature>
<comment type="caution">
    <text evidence="8">The sequence shown here is derived from an EMBL/GenBank/DDBJ whole genome shotgun (WGS) entry which is preliminary data.</text>
</comment>
<feature type="domain" description="ABC transmembrane type-2" evidence="7">
    <location>
        <begin position="35"/>
        <end position="274"/>
    </location>
</feature>
<gene>
    <name evidence="8" type="ORF">GCM10009654_65590</name>
</gene>
<evidence type="ECO:0000256" key="2">
    <source>
        <dbReference type="ARBA" id="ARBA00022692"/>
    </source>
</evidence>
<dbReference type="EMBL" id="BAAAKV010000105">
    <property type="protein sequence ID" value="GAA1199933.1"/>
    <property type="molecule type" value="Genomic_DNA"/>
</dbReference>
<dbReference type="PANTHER" id="PTHR43229">
    <property type="entry name" value="NODULATION PROTEIN J"/>
    <property type="match status" value="1"/>
</dbReference>
<feature type="transmembrane region" description="Helical" evidence="6">
    <location>
        <begin position="246"/>
        <end position="264"/>
    </location>
</feature>
<feature type="transmembrane region" description="Helical" evidence="6">
    <location>
        <begin position="162"/>
        <end position="183"/>
    </location>
</feature>
<feature type="transmembrane region" description="Helical" evidence="6">
    <location>
        <begin position="40"/>
        <end position="59"/>
    </location>
</feature>
<dbReference type="PIRSF" id="PIRSF006648">
    <property type="entry name" value="DrrB"/>
    <property type="match status" value="1"/>
</dbReference>
<evidence type="ECO:0000256" key="5">
    <source>
        <dbReference type="ARBA" id="ARBA00023251"/>
    </source>
</evidence>
<comment type="subcellular location">
    <subcellularLocation>
        <location evidence="6">Cell membrane</location>
        <topology evidence="6">Multi-pass membrane protein</topology>
    </subcellularLocation>
    <subcellularLocation>
        <location evidence="1">Membrane</location>
        <topology evidence="1">Multi-pass membrane protein</topology>
    </subcellularLocation>
</comment>
<dbReference type="InterPro" id="IPR047817">
    <property type="entry name" value="ABC2_TM_bact-type"/>
</dbReference>
<dbReference type="InterPro" id="IPR000412">
    <property type="entry name" value="ABC_2_transport"/>
</dbReference>
<evidence type="ECO:0000256" key="4">
    <source>
        <dbReference type="ARBA" id="ARBA00023136"/>
    </source>
</evidence>
<proteinExistence type="inferred from homology"/>
<evidence type="ECO:0000313" key="8">
    <source>
        <dbReference type="EMBL" id="GAA1199933.1"/>
    </source>
</evidence>
<keyword evidence="4 6" id="KW-0472">Membrane</keyword>
<evidence type="ECO:0000256" key="6">
    <source>
        <dbReference type="RuleBase" id="RU361157"/>
    </source>
</evidence>
<keyword evidence="9" id="KW-1185">Reference proteome</keyword>
<protein>
    <recommendedName>
        <fullName evidence="6">Transport permease protein</fullName>
    </recommendedName>
</protein>
<comment type="similarity">
    <text evidence="6">Belongs to the ABC-2 integral membrane protein family.</text>
</comment>
<feature type="transmembrane region" description="Helical" evidence="6">
    <location>
        <begin position="71"/>
        <end position="88"/>
    </location>
</feature>
<dbReference type="Proteomes" id="UP001501371">
    <property type="component" value="Unassembled WGS sequence"/>
</dbReference>
<dbReference type="InterPro" id="IPR013525">
    <property type="entry name" value="ABC2_TM"/>
</dbReference>
<dbReference type="PANTHER" id="PTHR43229:SF2">
    <property type="entry name" value="NODULATION PROTEIN J"/>
    <property type="match status" value="1"/>
</dbReference>
<keyword evidence="5" id="KW-0046">Antibiotic resistance</keyword>
<dbReference type="Pfam" id="PF01061">
    <property type="entry name" value="ABC2_membrane"/>
    <property type="match status" value="1"/>
</dbReference>
<keyword evidence="6" id="KW-1003">Cell membrane</keyword>
<evidence type="ECO:0000256" key="1">
    <source>
        <dbReference type="ARBA" id="ARBA00004141"/>
    </source>
</evidence>
<evidence type="ECO:0000259" key="7">
    <source>
        <dbReference type="PROSITE" id="PS51012"/>
    </source>
</evidence>
<evidence type="ECO:0000313" key="9">
    <source>
        <dbReference type="Proteomes" id="UP001501371"/>
    </source>
</evidence>
<dbReference type="PROSITE" id="PS51012">
    <property type="entry name" value="ABC_TM2"/>
    <property type="match status" value="1"/>
</dbReference>
<sequence length="281" mass="29677">MTATGLALRTPRAASAHRVLAVARRHWLLLLRSPHRFFDVFVWPVVDTLLYGSIGLFAADAAAAAGAGGEVAAVMVFLLSGTVLWHLVHQTQISLATGFLEETWSRNVMGLLTTPTRGWEYLAGVGAFALLRTALSTAAVAALALAAYAFDVTDLGLGLLPVAALLLTCGWSAALMVVGLVLRYGSGAEALVWGALSVVMPLSGVFYPVSTLPAPLRPVAELLPTTHLFAVGRELAAGRAMPWGELLWATTGTAVLLAAGILFLGRMTAVFRRRGLVTRYS</sequence>
<organism evidence="8 9">
    <name type="scientific">Streptomyces hebeiensis</name>
    <dbReference type="NCBI Taxonomy" id="229486"/>
    <lineage>
        <taxon>Bacteria</taxon>
        <taxon>Bacillati</taxon>
        <taxon>Actinomycetota</taxon>
        <taxon>Actinomycetes</taxon>
        <taxon>Kitasatosporales</taxon>
        <taxon>Streptomycetaceae</taxon>
        <taxon>Streptomyces</taxon>
    </lineage>
</organism>
<keyword evidence="3 6" id="KW-1133">Transmembrane helix</keyword>
<dbReference type="InterPro" id="IPR051784">
    <property type="entry name" value="Nod_factor_ABC_transporter"/>
</dbReference>
<feature type="transmembrane region" description="Helical" evidence="6">
    <location>
        <begin position="121"/>
        <end position="150"/>
    </location>
</feature>
<accession>A0ABP4FTE8</accession>
<reference evidence="9" key="1">
    <citation type="journal article" date="2019" name="Int. J. Syst. Evol. Microbiol.">
        <title>The Global Catalogue of Microorganisms (GCM) 10K type strain sequencing project: providing services to taxonomists for standard genome sequencing and annotation.</title>
        <authorList>
            <consortium name="The Broad Institute Genomics Platform"/>
            <consortium name="The Broad Institute Genome Sequencing Center for Infectious Disease"/>
            <person name="Wu L."/>
            <person name="Ma J."/>
        </authorList>
    </citation>
    <scope>NUCLEOTIDE SEQUENCE [LARGE SCALE GENOMIC DNA]</scope>
    <source>
        <strain evidence="9">JCM 12696</strain>
    </source>
</reference>
<keyword evidence="2 6" id="KW-0812">Transmembrane</keyword>
<dbReference type="RefSeq" id="WP_344284929.1">
    <property type="nucleotide sequence ID" value="NZ_BAAAKV010000105.1"/>
</dbReference>
<evidence type="ECO:0000256" key="3">
    <source>
        <dbReference type="ARBA" id="ARBA00022989"/>
    </source>
</evidence>
<name>A0ABP4FTE8_9ACTN</name>